<organism evidence="1 2">
    <name type="scientific">Caudoviricetes sp. vir335</name>
    <dbReference type="NCBI Taxonomy" id="3068357"/>
    <lineage>
        <taxon>Viruses</taxon>
        <taxon>Duplodnaviria</taxon>
        <taxon>Heunggongvirae</taxon>
        <taxon>Uroviricota</taxon>
        <taxon>Caudoviricetes</taxon>
    </lineage>
</organism>
<gene>
    <name evidence="1" type="ORF">vir335_00022</name>
</gene>
<evidence type="ECO:0000313" key="1">
    <source>
        <dbReference type="EMBL" id="DBA35578.1"/>
    </source>
</evidence>
<sequence length="158" mass="18203">MVSRVIENYREGIRKYALSQLPDYVSCQDTALLVRWVDEDVLNKARFAYAHRNQRATARAMARSGDADDMEKYREMKGGRFSLDSAEFTLDDSFEKMYFDHYGEGYNGEPAMNRPGEAYKCPCGVSMEMGMKTAPPYCPVCHRPTPIGRMMEDNFLHR</sequence>
<proteinExistence type="predicted"/>
<keyword evidence="2" id="KW-1185">Reference proteome</keyword>
<name>A0AA86XMN0_9CAUD</name>
<dbReference type="EMBL" id="BK063680">
    <property type="protein sequence ID" value="DBA35578.1"/>
    <property type="molecule type" value="Genomic_DNA"/>
</dbReference>
<evidence type="ECO:0000313" key="2">
    <source>
        <dbReference type="Proteomes" id="UP001302000"/>
    </source>
</evidence>
<dbReference type="Proteomes" id="UP001302000">
    <property type="component" value="Segment"/>
</dbReference>
<protein>
    <submittedName>
        <fullName evidence="1">Uncharacterized protein</fullName>
    </submittedName>
</protein>
<dbReference type="RefSeq" id="YP_013605482.1">
    <property type="nucleotide sequence ID" value="NC_134205.1"/>
</dbReference>
<dbReference type="GeneID" id="301841437"/>
<reference evidence="1 2" key="1">
    <citation type="journal article" date="2023" name="Nat. Microbiol.">
        <title>A compendium of viruses from methanogenic archaea reveals their diversity and adaptations to the gut environment.</title>
        <authorList>
            <person name="Medvedeva S."/>
            <person name="Borrel G."/>
            <person name="Krupovic M."/>
            <person name="Gribaldo S."/>
        </authorList>
    </citation>
    <scope>NUCLEOTIDE SEQUENCE [LARGE SCALE GENOMIC DNA]</scope>
</reference>
<accession>A0AA86XMN0</accession>